<gene>
    <name evidence="2" type="ORF">BaRGS_00032421</name>
</gene>
<feature type="non-terminal residue" evidence="2">
    <location>
        <position position="118"/>
    </location>
</feature>
<evidence type="ECO:0000256" key="1">
    <source>
        <dbReference type="SAM" id="MobiDB-lite"/>
    </source>
</evidence>
<feature type="compositionally biased region" description="Polar residues" evidence="1">
    <location>
        <begin position="79"/>
        <end position="95"/>
    </location>
</feature>
<evidence type="ECO:0000313" key="3">
    <source>
        <dbReference type="Proteomes" id="UP001519460"/>
    </source>
</evidence>
<dbReference type="EMBL" id="JACVVK020000379">
    <property type="protein sequence ID" value="KAK7476303.1"/>
    <property type="molecule type" value="Genomic_DNA"/>
</dbReference>
<evidence type="ECO:0000313" key="2">
    <source>
        <dbReference type="EMBL" id="KAK7476303.1"/>
    </source>
</evidence>
<comment type="caution">
    <text evidence="2">The sequence shown here is derived from an EMBL/GenBank/DDBJ whole genome shotgun (WGS) entry which is preliminary data.</text>
</comment>
<name>A0ABD0JMM0_9CAEN</name>
<feature type="non-terminal residue" evidence="2">
    <location>
        <position position="1"/>
    </location>
</feature>
<organism evidence="2 3">
    <name type="scientific">Batillaria attramentaria</name>
    <dbReference type="NCBI Taxonomy" id="370345"/>
    <lineage>
        <taxon>Eukaryota</taxon>
        <taxon>Metazoa</taxon>
        <taxon>Spiralia</taxon>
        <taxon>Lophotrochozoa</taxon>
        <taxon>Mollusca</taxon>
        <taxon>Gastropoda</taxon>
        <taxon>Caenogastropoda</taxon>
        <taxon>Sorbeoconcha</taxon>
        <taxon>Cerithioidea</taxon>
        <taxon>Batillariidae</taxon>
        <taxon>Batillaria</taxon>
    </lineage>
</organism>
<keyword evidence="3" id="KW-1185">Reference proteome</keyword>
<feature type="compositionally biased region" description="Basic residues" evidence="1">
    <location>
        <begin position="107"/>
        <end position="118"/>
    </location>
</feature>
<dbReference type="AlphaFoldDB" id="A0ABD0JMM0"/>
<proteinExistence type="predicted"/>
<feature type="region of interest" description="Disordered" evidence="1">
    <location>
        <begin position="45"/>
        <end position="118"/>
    </location>
</feature>
<reference evidence="2 3" key="1">
    <citation type="journal article" date="2023" name="Sci. Data">
        <title>Genome assembly of the Korean intertidal mud-creeper Batillaria attramentaria.</title>
        <authorList>
            <person name="Patra A.K."/>
            <person name="Ho P.T."/>
            <person name="Jun S."/>
            <person name="Lee S.J."/>
            <person name="Kim Y."/>
            <person name="Won Y.J."/>
        </authorList>
    </citation>
    <scope>NUCLEOTIDE SEQUENCE [LARGE SCALE GENOMIC DNA]</scope>
    <source>
        <strain evidence="2">Wonlab-2016</strain>
    </source>
</reference>
<dbReference type="Proteomes" id="UP001519460">
    <property type="component" value="Unassembled WGS sequence"/>
</dbReference>
<sequence>QVRFVGKKVWSFLYPALLLVLKALQRYLSLADQFRQRPLGKVELALPPPLPAAEDDLPPPPPSLLAEYPTEADVDPTLAPSTSPLGSLNPRSRTGPSVDGGRAENHHHSRHCKRHGCL</sequence>
<accession>A0ABD0JMM0</accession>
<protein>
    <submittedName>
        <fullName evidence="2">Uncharacterized protein</fullName>
    </submittedName>
</protein>